<evidence type="ECO:0000313" key="3">
    <source>
        <dbReference type="Proteomes" id="UP000245207"/>
    </source>
</evidence>
<proteinExistence type="predicted"/>
<keyword evidence="3" id="KW-1185">Reference proteome</keyword>
<dbReference type="AlphaFoldDB" id="A0A2U1MYF5"/>
<comment type="caution">
    <text evidence="2">The sequence shown here is derived from an EMBL/GenBank/DDBJ whole genome shotgun (WGS) entry which is preliminary data.</text>
</comment>
<feature type="region of interest" description="Disordered" evidence="1">
    <location>
        <begin position="68"/>
        <end position="114"/>
    </location>
</feature>
<gene>
    <name evidence="2" type="ORF">CTI12_AA334360</name>
</gene>
<sequence length="114" mass="12066">MDSIQNSDSSSSEEIVADLPTTSEEIIADLPTTSEEILVSDDVSAKYTEEIVAYEHGDESEAIKSSLQQTPVVGASEDSFDRVSGGRFRGDGGGGGNYRERMAGNREGVSSNVS</sequence>
<accession>A0A2U1MYF5</accession>
<dbReference type="EMBL" id="PKPP01004058">
    <property type="protein sequence ID" value="PWA66291.1"/>
    <property type="molecule type" value="Genomic_DNA"/>
</dbReference>
<name>A0A2U1MYF5_ARTAN</name>
<feature type="compositionally biased region" description="Low complexity" evidence="1">
    <location>
        <begin position="1"/>
        <end position="14"/>
    </location>
</feature>
<dbReference type="Proteomes" id="UP000245207">
    <property type="component" value="Unassembled WGS sequence"/>
</dbReference>
<reference evidence="2 3" key="1">
    <citation type="journal article" date="2018" name="Mol. Plant">
        <title>The genome of Artemisia annua provides insight into the evolution of Asteraceae family and artemisinin biosynthesis.</title>
        <authorList>
            <person name="Shen Q."/>
            <person name="Zhang L."/>
            <person name="Liao Z."/>
            <person name="Wang S."/>
            <person name="Yan T."/>
            <person name="Shi P."/>
            <person name="Liu M."/>
            <person name="Fu X."/>
            <person name="Pan Q."/>
            <person name="Wang Y."/>
            <person name="Lv Z."/>
            <person name="Lu X."/>
            <person name="Zhang F."/>
            <person name="Jiang W."/>
            <person name="Ma Y."/>
            <person name="Chen M."/>
            <person name="Hao X."/>
            <person name="Li L."/>
            <person name="Tang Y."/>
            <person name="Lv G."/>
            <person name="Zhou Y."/>
            <person name="Sun X."/>
            <person name="Brodelius P.E."/>
            <person name="Rose J.K.C."/>
            <person name="Tang K."/>
        </authorList>
    </citation>
    <scope>NUCLEOTIDE SEQUENCE [LARGE SCALE GENOMIC DNA]</scope>
    <source>
        <strain evidence="3">cv. Huhao1</strain>
        <tissue evidence="2">Leaf</tissue>
    </source>
</reference>
<protein>
    <submittedName>
        <fullName evidence="2">Uncharacterized protein</fullName>
    </submittedName>
</protein>
<feature type="region of interest" description="Disordered" evidence="1">
    <location>
        <begin position="1"/>
        <end position="30"/>
    </location>
</feature>
<evidence type="ECO:0000313" key="2">
    <source>
        <dbReference type="EMBL" id="PWA66291.1"/>
    </source>
</evidence>
<organism evidence="2 3">
    <name type="scientific">Artemisia annua</name>
    <name type="common">Sweet wormwood</name>
    <dbReference type="NCBI Taxonomy" id="35608"/>
    <lineage>
        <taxon>Eukaryota</taxon>
        <taxon>Viridiplantae</taxon>
        <taxon>Streptophyta</taxon>
        <taxon>Embryophyta</taxon>
        <taxon>Tracheophyta</taxon>
        <taxon>Spermatophyta</taxon>
        <taxon>Magnoliopsida</taxon>
        <taxon>eudicotyledons</taxon>
        <taxon>Gunneridae</taxon>
        <taxon>Pentapetalae</taxon>
        <taxon>asterids</taxon>
        <taxon>campanulids</taxon>
        <taxon>Asterales</taxon>
        <taxon>Asteraceae</taxon>
        <taxon>Asteroideae</taxon>
        <taxon>Anthemideae</taxon>
        <taxon>Artemisiinae</taxon>
        <taxon>Artemisia</taxon>
    </lineage>
</organism>
<evidence type="ECO:0000256" key="1">
    <source>
        <dbReference type="SAM" id="MobiDB-lite"/>
    </source>
</evidence>